<evidence type="ECO:0008006" key="3">
    <source>
        <dbReference type="Google" id="ProtNLM"/>
    </source>
</evidence>
<name>A0A1L8TNL9_9ENTE</name>
<evidence type="ECO:0000313" key="2">
    <source>
        <dbReference type="Proteomes" id="UP000182077"/>
    </source>
</evidence>
<comment type="caution">
    <text evidence="1">The sequence shown here is derived from an EMBL/GenBank/DDBJ whole genome shotgun (WGS) entry which is preliminary data.</text>
</comment>
<keyword evidence="2" id="KW-1185">Reference proteome</keyword>
<proteinExistence type="predicted"/>
<dbReference type="OrthoDB" id="2155895at2"/>
<reference evidence="1 2" key="1">
    <citation type="submission" date="2014-12" db="EMBL/GenBank/DDBJ databases">
        <title>Draft genome sequences of 29 type strains of Enterococci.</title>
        <authorList>
            <person name="Zhong Z."/>
            <person name="Sun Z."/>
            <person name="Liu W."/>
            <person name="Zhang W."/>
            <person name="Zhang H."/>
        </authorList>
    </citation>
    <scope>NUCLEOTIDE SEQUENCE [LARGE SCALE GENOMIC DNA]</scope>
    <source>
        <strain evidence="1 2">DSM 17122</strain>
    </source>
</reference>
<dbReference type="EMBL" id="JXKQ01000004">
    <property type="protein sequence ID" value="OJG45925.1"/>
    <property type="molecule type" value="Genomic_DNA"/>
</dbReference>
<dbReference type="Gene3D" id="3.90.70.10">
    <property type="entry name" value="Cysteine proteinases"/>
    <property type="match status" value="1"/>
</dbReference>
<dbReference type="RefSeq" id="WP_071857583.1">
    <property type="nucleotide sequence ID" value="NZ_JBHSHK010000009.1"/>
</dbReference>
<organism evidence="1 2">
    <name type="scientific">Enterococcus hermanniensis</name>
    <dbReference type="NCBI Taxonomy" id="249189"/>
    <lineage>
        <taxon>Bacteria</taxon>
        <taxon>Bacillati</taxon>
        <taxon>Bacillota</taxon>
        <taxon>Bacilli</taxon>
        <taxon>Lactobacillales</taxon>
        <taxon>Enterococcaceae</taxon>
        <taxon>Enterococcus</taxon>
    </lineage>
</organism>
<dbReference type="SUPFAM" id="SSF54001">
    <property type="entry name" value="Cysteine proteinases"/>
    <property type="match status" value="1"/>
</dbReference>
<accession>A0A1L8TNL9</accession>
<protein>
    <recommendedName>
        <fullName evidence="3">Peptidase C39-like domain-containing protein</fullName>
    </recommendedName>
</protein>
<dbReference type="STRING" id="249189.RV04_GL001691"/>
<dbReference type="AlphaFoldDB" id="A0A1L8TNL9"/>
<sequence>MPYLLDQWIELESFENYRNWKTPKGFLCGTYASSVLLAYWYDQLDGRCLAPNSRVKNDPRSEKIVEQLQPWLQPIDLPTVSLQIAIGLNRFFRYYKIPYRARQTSLGSWQRVTKRILKGEPVMIGLMYLRGSTYKNHWVVVHGFMETSAGERFYKVHDNWGNSAAVIPAKWGNGTISLVSQNETAY</sequence>
<gene>
    <name evidence="1" type="ORF">RV04_GL001691</name>
</gene>
<dbReference type="InterPro" id="IPR038765">
    <property type="entry name" value="Papain-like_cys_pep_sf"/>
</dbReference>
<evidence type="ECO:0000313" key="1">
    <source>
        <dbReference type="EMBL" id="OJG45925.1"/>
    </source>
</evidence>
<dbReference type="Proteomes" id="UP000182077">
    <property type="component" value="Unassembled WGS sequence"/>
</dbReference>